<evidence type="ECO:0000259" key="1">
    <source>
        <dbReference type="Pfam" id="PF13480"/>
    </source>
</evidence>
<dbReference type="SUPFAM" id="SSF55729">
    <property type="entry name" value="Acyl-CoA N-acyltransferases (Nat)"/>
    <property type="match status" value="1"/>
</dbReference>
<dbReference type="InterPro" id="IPR016181">
    <property type="entry name" value="Acyl_CoA_acyltransferase"/>
</dbReference>
<evidence type="ECO:0000313" key="3">
    <source>
        <dbReference type="Proteomes" id="UP000760545"/>
    </source>
</evidence>
<name>A0ABX1DA79_9FLAO</name>
<dbReference type="EMBL" id="JAAVJS010000007">
    <property type="protein sequence ID" value="NJX15170.1"/>
    <property type="molecule type" value="Genomic_DNA"/>
</dbReference>
<dbReference type="RefSeq" id="WP_167917416.1">
    <property type="nucleotide sequence ID" value="NZ_JAAVJS010000007.1"/>
</dbReference>
<keyword evidence="3" id="KW-1185">Reference proteome</keyword>
<gene>
    <name evidence="2" type="ORF">HC176_06675</name>
</gene>
<protein>
    <submittedName>
        <fullName evidence="2">GNAT family N-acetyltransferase</fullName>
    </submittedName>
</protein>
<dbReference type="Pfam" id="PF13480">
    <property type="entry name" value="Acetyltransf_6"/>
    <property type="match status" value="1"/>
</dbReference>
<dbReference type="Proteomes" id="UP000760545">
    <property type="component" value="Unassembled WGS sequence"/>
</dbReference>
<organism evidence="2 3">
    <name type="scientific">Tamlana crocina</name>
    <dbReference type="NCBI Taxonomy" id="393006"/>
    <lineage>
        <taxon>Bacteria</taxon>
        <taxon>Pseudomonadati</taxon>
        <taxon>Bacteroidota</taxon>
        <taxon>Flavobacteriia</taxon>
        <taxon>Flavobacteriales</taxon>
        <taxon>Flavobacteriaceae</taxon>
        <taxon>Tamlana</taxon>
    </lineage>
</organism>
<accession>A0ABX1DA79</accession>
<comment type="caution">
    <text evidence="2">The sequence shown here is derived from an EMBL/GenBank/DDBJ whole genome shotgun (WGS) entry which is preliminary data.</text>
</comment>
<evidence type="ECO:0000313" key="2">
    <source>
        <dbReference type="EMBL" id="NJX15170.1"/>
    </source>
</evidence>
<proteinExistence type="predicted"/>
<dbReference type="InterPro" id="IPR038740">
    <property type="entry name" value="BioF2-like_GNAT_dom"/>
</dbReference>
<sequence>MIINNPFTSKTFTKLWSANFIKNQQTYNFDFIKGVSFFKPCKNIPLHTNLGQHLTKGISYQTHLNTDWSPGKKKAFLIYDVPEYCELQNEVPKSFKLKKIRQYTGFITQLDNYKNFEDYFQKTFSKKSRYKFKSYQRNLENCFDVKYVHYLGGISKQDYNLIFDAFYDMLKKRFDDKSEANNNLEEQEWNFYYNSVYELILEKKASLFVIYQAEKPIAVSLNYLSSDILFFAMTSFDIDYYKFNLGKIHLMELFKWCFENNIKTFDFSKGYYDYKERWGDKQYQFYYHIIYDAKSAPSILLANGLSLFLRFKQYVRDKNLTQTINKFKHYLTPNTTKQIEAEIKQVEFNFEETPTENLENIPFNENVSFLNKSIYDFLYLNNEHISNFTLYKIKNSPKTIFVFKGKNAAQAYELVS</sequence>
<dbReference type="Gene3D" id="3.40.630.30">
    <property type="match status" value="1"/>
</dbReference>
<reference evidence="2 3" key="1">
    <citation type="submission" date="2020-03" db="EMBL/GenBank/DDBJ databases">
        <title>Tamlana sp. nov, isolated from XXX.</title>
        <authorList>
            <person name="Cao W.R."/>
        </authorList>
    </citation>
    <scope>NUCLEOTIDE SEQUENCE [LARGE SCALE GENOMIC DNA]</scope>
    <source>
        <strain evidence="2 3">HST1-43</strain>
    </source>
</reference>
<feature type="domain" description="BioF2-like acetyltransferase" evidence="1">
    <location>
        <begin position="127"/>
        <end position="276"/>
    </location>
</feature>